<accession>A0ABX8FU53</accession>
<gene>
    <name evidence="2" type="ORF">KJK29_20130</name>
</gene>
<keyword evidence="1" id="KW-1133">Transmembrane helix</keyword>
<dbReference type="Proteomes" id="UP000679629">
    <property type="component" value="Chromosome"/>
</dbReference>
<keyword evidence="1" id="KW-0472">Membrane</keyword>
<dbReference type="RefSeq" id="WP_215120538.1">
    <property type="nucleotide sequence ID" value="NZ_CP075896.1"/>
</dbReference>
<evidence type="ECO:0000313" key="3">
    <source>
        <dbReference type="Proteomes" id="UP000679629"/>
    </source>
</evidence>
<keyword evidence="1" id="KW-0812">Transmembrane</keyword>
<evidence type="ECO:0000313" key="2">
    <source>
        <dbReference type="EMBL" id="QWB24698.1"/>
    </source>
</evidence>
<feature type="transmembrane region" description="Helical" evidence="1">
    <location>
        <begin position="182"/>
        <end position="205"/>
    </location>
</feature>
<organism evidence="2 3">
    <name type="scientific">Streptomyces koelreuteriae</name>
    <dbReference type="NCBI Taxonomy" id="2838015"/>
    <lineage>
        <taxon>Bacteria</taxon>
        <taxon>Bacillati</taxon>
        <taxon>Actinomycetota</taxon>
        <taxon>Actinomycetes</taxon>
        <taxon>Kitasatosporales</taxon>
        <taxon>Streptomycetaceae</taxon>
        <taxon>Streptomyces</taxon>
    </lineage>
</organism>
<evidence type="ECO:0000256" key="1">
    <source>
        <dbReference type="SAM" id="Phobius"/>
    </source>
</evidence>
<protein>
    <submittedName>
        <fullName evidence="2">ABC transporter permease</fullName>
    </submittedName>
</protein>
<feature type="transmembrane region" description="Helical" evidence="1">
    <location>
        <begin position="308"/>
        <end position="326"/>
    </location>
</feature>
<feature type="transmembrane region" description="Helical" evidence="1">
    <location>
        <begin position="89"/>
        <end position="109"/>
    </location>
</feature>
<keyword evidence="3" id="KW-1185">Reference proteome</keyword>
<feature type="transmembrane region" description="Helical" evidence="1">
    <location>
        <begin position="140"/>
        <end position="162"/>
    </location>
</feature>
<sequence>MTAVTAVPPVAAKGLSAPRGLVLATLRVHRSALLFWLMLTAVGIGTLLWAAGPGTDAALAEYRALGCEVPNPVQACAYPGAASARYQTAMAIASGLLTLLPVLTAAWAGGALTGRELESGTAELAWTQSVSPARWLAARLAIPALLLMAGTLAITLFLRMLWSSSQNSVSRLQSGYEWHDSGVFEVNGPVATAHVLAALALGVLAGLLLRRALPALGVAALATVSLVYVLDELRPHLWPTTTMVTSVENTPDLPGFVVEGGVLTATGARVPVPDCWGEPACSAESGITGLYAAYHPSSHFWPLQLMESGIALAVAALAVAAAFWLLRRRTGAAV</sequence>
<reference evidence="3" key="1">
    <citation type="submission" date="2021-05" db="EMBL/GenBank/DDBJ databases">
        <title>Direct Submission.</title>
        <authorList>
            <person name="Li K."/>
            <person name="Gao J."/>
        </authorList>
    </citation>
    <scope>NUCLEOTIDE SEQUENCE [LARGE SCALE GENOMIC DNA]</scope>
    <source>
        <strain evidence="3">MG62</strain>
    </source>
</reference>
<name>A0ABX8FU53_9ACTN</name>
<proteinExistence type="predicted"/>
<feature type="transmembrane region" description="Helical" evidence="1">
    <location>
        <begin position="212"/>
        <end position="230"/>
    </location>
</feature>
<feature type="transmembrane region" description="Helical" evidence="1">
    <location>
        <begin position="33"/>
        <end position="52"/>
    </location>
</feature>
<dbReference type="EMBL" id="CP075896">
    <property type="protein sequence ID" value="QWB24698.1"/>
    <property type="molecule type" value="Genomic_DNA"/>
</dbReference>